<dbReference type="InterPro" id="IPR020846">
    <property type="entry name" value="MFS_dom"/>
</dbReference>
<evidence type="ECO:0000256" key="2">
    <source>
        <dbReference type="ARBA" id="ARBA00022692"/>
    </source>
</evidence>
<feature type="transmembrane region" description="Helical" evidence="5">
    <location>
        <begin position="376"/>
        <end position="395"/>
    </location>
</feature>
<sequence>MNETKTSELISEVSEIKKSNWFLSDNPILRYITFSALYVAQGIPEGITYFAIPAWLAMNNKTPIEIASFVAVIGIPWSFKILIAPLMDRFTILSMGRKRPWVIFGQLGLIVSFLAIGLVHDPLNNLNGLMIAGFFISFFGAFQDVATDGMAIDIVPLKEQARANGLMWGSKTIGTALSLVIGTSLINLLGFTTAVSSLSIAVAFIILFPILFRERSGEKLMPWTIGKPSKQSKNAQLKSWKQIFKSLLKIIILPSTIMMGLASIISGFMYGLVDTLLPIFTIQELGWTNTSYSQVYSITTVVGGFIGMFAGGALVDFLGNKKMIIIYLIATTVLIASLALLPEFWKNDKFIFGFILLYYLFYTLLCIAIFAACMKLCWRVVAATQFTLFMALSNMGRASGSGLVGTLKEIMSWEYVLLCTAISPLITIFFIKYIDFKKHRKSIEEFTIQ</sequence>
<dbReference type="Pfam" id="PF07690">
    <property type="entry name" value="MFS_1"/>
    <property type="match status" value="1"/>
</dbReference>
<feature type="transmembrane region" description="Helical" evidence="5">
    <location>
        <begin position="351"/>
        <end position="371"/>
    </location>
</feature>
<dbReference type="RefSeq" id="WP_072403061.1">
    <property type="nucleotide sequence ID" value="NZ_FPKV01000003.1"/>
</dbReference>
<evidence type="ECO:0000313" key="7">
    <source>
        <dbReference type="EMBL" id="SFZ93960.1"/>
    </source>
</evidence>
<evidence type="ECO:0000313" key="8">
    <source>
        <dbReference type="Proteomes" id="UP000182544"/>
    </source>
</evidence>
<feature type="transmembrane region" description="Helical" evidence="5">
    <location>
        <begin position="324"/>
        <end position="345"/>
    </location>
</feature>
<name>A0A1K2IP35_9FLAO</name>
<evidence type="ECO:0000259" key="6">
    <source>
        <dbReference type="PROSITE" id="PS50850"/>
    </source>
</evidence>
<dbReference type="InterPro" id="IPR011701">
    <property type="entry name" value="MFS"/>
</dbReference>
<feature type="transmembrane region" description="Helical" evidence="5">
    <location>
        <begin position="64"/>
        <end position="87"/>
    </location>
</feature>
<gene>
    <name evidence="7" type="ORF">SAMN05428642_103460</name>
</gene>
<reference evidence="7 8" key="1">
    <citation type="submission" date="2016-10" db="EMBL/GenBank/DDBJ databases">
        <authorList>
            <person name="de Groot N.N."/>
        </authorList>
    </citation>
    <scope>NUCLEOTIDE SEQUENCE [LARGE SCALE GENOMIC DNA]</scope>
    <source>
        <strain evidence="7 8">DSM 18180</strain>
    </source>
</reference>
<proteinExistence type="predicted"/>
<feature type="transmembrane region" description="Helical" evidence="5">
    <location>
        <begin position="28"/>
        <end position="52"/>
    </location>
</feature>
<accession>A0A1K2IP35</accession>
<dbReference type="InterPro" id="IPR004752">
    <property type="entry name" value="AmpG_permease/AT-1"/>
</dbReference>
<dbReference type="PANTHER" id="PTHR12778:SF9">
    <property type="entry name" value="ACETYL-COENZYME A TRANSPORTER 1"/>
    <property type="match status" value="1"/>
</dbReference>
<dbReference type="SUPFAM" id="SSF103473">
    <property type="entry name" value="MFS general substrate transporter"/>
    <property type="match status" value="1"/>
</dbReference>
<dbReference type="Proteomes" id="UP000182544">
    <property type="component" value="Unassembled WGS sequence"/>
</dbReference>
<evidence type="ECO:0000256" key="4">
    <source>
        <dbReference type="ARBA" id="ARBA00023136"/>
    </source>
</evidence>
<dbReference type="GO" id="GO:0016020">
    <property type="term" value="C:membrane"/>
    <property type="evidence" value="ECO:0007669"/>
    <property type="project" value="UniProtKB-SubCell"/>
</dbReference>
<feature type="transmembrane region" description="Helical" evidence="5">
    <location>
        <begin position="247"/>
        <end position="273"/>
    </location>
</feature>
<feature type="domain" description="Major facilitator superfamily (MFS) profile" evidence="6">
    <location>
        <begin position="255"/>
        <end position="449"/>
    </location>
</feature>
<dbReference type="AlphaFoldDB" id="A0A1K2IP35"/>
<dbReference type="PANTHER" id="PTHR12778">
    <property type="entry name" value="SOLUTE CARRIER FAMILY 33 ACETYL-COA TRANSPORTER -RELATED"/>
    <property type="match status" value="1"/>
</dbReference>
<dbReference type="InterPro" id="IPR036259">
    <property type="entry name" value="MFS_trans_sf"/>
</dbReference>
<feature type="transmembrane region" description="Helical" evidence="5">
    <location>
        <begin position="166"/>
        <end position="188"/>
    </location>
</feature>
<comment type="subcellular location">
    <subcellularLocation>
        <location evidence="1">Membrane</location>
        <topology evidence="1">Multi-pass membrane protein</topology>
    </subcellularLocation>
</comment>
<keyword evidence="4 5" id="KW-0472">Membrane</keyword>
<keyword evidence="3 5" id="KW-1133">Transmembrane helix</keyword>
<keyword evidence="2 5" id="KW-0812">Transmembrane</keyword>
<feature type="transmembrane region" description="Helical" evidence="5">
    <location>
        <begin position="194"/>
        <end position="212"/>
    </location>
</feature>
<feature type="transmembrane region" description="Helical" evidence="5">
    <location>
        <begin position="99"/>
        <end position="120"/>
    </location>
</feature>
<feature type="transmembrane region" description="Helical" evidence="5">
    <location>
        <begin position="293"/>
        <end position="317"/>
    </location>
</feature>
<dbReference type="GO" id="GO:0022857">
    <property type="term" value="F:transmembrane transporter activity"/>
    <property type="evidence" value="ECO:0007669"/>
    <property type="project" value="InterPro"/>
</dbReference>
<feature type="transmembrane region" description="Helical" evidence="5">
    <location>
        <begin position="126"/>
        <end position="145"/>
    </location>
</feature>
<feature type="transmembrane region" description="Helical" evidence="5">
    <location>
        <begin position="415"/>
        <end position="434"/>
    </location>
</feature>
<dbReference type="PROSITE" id="PS50850">
    <property type="entry name" value="MFS"/>
    <property type="match status" value="1"/>
</dbReference>
<organism evidence="7 8">
    <name type="scientific">Flaviramulus basaltis</name>
    <dbReference type="NCBI Taxonomy" id="369401"/>
    <lineage>
        <taxon>Bacteria</taxon>
        <taxon>Pseudomonadati</taxon>
        <taxon>Bacteroidota</taxon>
        <taxon>Flavobacteriia</taxon>
        <taxon>Flavobacteriales</taxon>
        <taxon>Flavobacteriaceae</taxon>
        <taxon>Flaviramulus</taxon>
    </lineage>
</organism>
<evidence type="ECO:0000256" key="5">
    <source>
        <dbReference type="SAM" id="Phobius"/>
    </source>
</evidence>
<dbReference type="Gene3D" id="1.20.1250.20">
    <property type="entry name" value="MFS general substrate transporter like domains"/>
    <property type="match status" value="1"/>
</dbReference>
<keyword evidence="8" id="KW-1185">Reference proteome</keyword>
<protein>
    <submittedName>
        <fullName evidence="7">MFS transporter, PAT family, beta-lactamase induction signal transducer AmpG</fullName>
    </submittedName>
</protein>
<dbReference type="EMBL" id="FPKV01000003">
    <property type="protein sequence ID" value="SFZ93960.1"/>
    <property type="molecule type" value="Genomic_DNA"/>
</dbReference>
<dbReference type="STRING" id="369401.SAMN05428642_103460"/>
<evidence type="ECO:0000256" key="3">
    <source>
        <dbReference type="ARBA" id="ARBA00022989"/>
    </source>
</evidence>
<evidence type="ECO:0000256" key="1">
    <source>
        <dbReference type="ARBA" id="ARBA00004141"/>
    </source>
</evidence>
<dbReference type="OrthoDB" id="924673at2"/>